<accession>A0A1W9KZS2</accession>
<proteinExistence type="predicted"/>
<evidence type="ECO:0000256" key="1">
    <source>
        <dbReference type="SAM" id="MobiDB-lite"/>
    </source>
</evidence>
<feature type="region of interest" description="Disordered" evidence="1">
    <location>
        <begin position="1"/>
        <end position="49"/>
    </location>
</feature>
<sequence length="106" mass="10959">MDGGAGSGVKGHAMTTNTKQKAPGAANSKGLHNDTNSADFRSHGAIDQAHDGKEVAAQIARLALAGHVVHKGHGGDFIVTKWGQTRYCANFAELAAFARQLGVNHG</sequence>
<organism evidence="2 3">
    <name type="scientific">Rhodoferax ferrireducens</name>
    <dbReference type="NCBI Taxonomy" id="192843"/>
    <lineage>
        <taxon>Bacteria</taxon>
        <taxon>Pseudomonadati</taxon>
        <taxon>Pseudomonadota</taxon>
        <taxon>Betaproteobacteria</taxon>
        <taxon>Burkholderiales</taxon>
        <taxon>Comamonadaceae</taxon>
        <taxon>Rhodoferax</taxon>
    </lineage>
</organism>
<evidence type="ECO:0000313" key="2">
    <source>
        <dbReference type="EMBL" id="OQW90241.1"/>
    </source>
</evidence>
<comment type="caution">
    <text evidence="2">The sequence shown here is derived from an EMBL/GenBank/DDBJ whole genome shotgun (WGS) entry which is preliminary data.</text>
</comment>
<feature type="compositionally biased region" description="Basic and acidic residues" evidence="1">
    <location>
        <begin position="40"/>
        <end position="49"/>
    </location>
</feature>
<reference evidence="2 3" key="1">
    <citation type="submission" date="2017-01" db="EMBL/GenBank/DDBJ databases">
        <title>Novel large sulfur bacteria in the metagenomes of groundwater-fed chemosynthetic microbial mats in the Lake Huron basin.</title>
        <authorList>
            <person name="Sharrar A.M."/>
            <person name="Flood B.E."/>
            <person name="Bailey J.V."/>
            <person name="Jones D.S."/>
            <person name="Biddanda B."/>
            <person name="Ruberg S.A."/>
            <person name="Marcus D.N."/>
            <person name="Dick G.J."/>
        </authorList>
    </citation>
    <scope>NUCLEOTIDE SEQUENCE [LARGE SCALE GENOMIC DNA]</scope>
    <source>
        <strain evidence="2">A7</strain>
    </source>
</reference>
<dbReference type="Proteomes" id="UP000192505">
    <property type="component" value="Unassembled WGS sequence"/>
</dbReference>
<protein>
    <submittedName>
        <fullName evidence="2">Uncharacterized protein</fullName>
    </submittedName>
</protein>
<gene>
    <name evidence="2" type="ORF">BWK72_03295</name>
</gene>
<name>A0A1W9KZS2_9BURK</name>
<evidence type="ECO:0000313" key="3">
    <source>
        <dbReference type="Proteomes" id="UP000192505"/>
    </source>
</evidence>
<dbReference type="EMBL" id="MTEI01000001">
    <property type="protein sequence ID" value="OQW90241.1"/>
    <property type="molecule type" value="Genomic_DNA"/>
</dbReference>
<dbReference type="AlphaFoldDB" id="A0A1W9KZS2"/>